<keyword evidence="3" id="KW-1185">Reference proteome</keyword>
<evidence type="ECO:0000313" key="3">
    <source>
        <dbReference type="Proteomes" id="UP000571701"/>
    </source>
</evidence>
<dbReference type="RefSeq" id="WP_182109440.1">
    <property type="nucleotide sequence ID" value="NZ_JACFYF010000008.1"/>
</dbReference>
<protein>
    <submittedName>
        <fullName evidence="2">Uncharacterized protein</fullName>
    </submittedName>
</protein>
<evidence type="ECO:0000313" key="2">
    <source>
        <dbReference type="EMBL" id="MBA5763425.1"/>
    </source>
</evidence>
<accession>A0A7W2FSG6</accession>
<sequence length="68" mass="7109">MKKIIALFCTALLSFSVFASTAANNSNSNQTARGAWVTCNLPDGTTDYIPSGVCRSNGGTYSGVTLSR</sequence>
<feature type="signal peptide" evidence="1">
    <location>
        <begin position="1"/>
        <end position="19"/>
    </location>
</feature>
<comment type="caution">
    <text evidence="2">The sequence shown here is derived from an EMBL/GenBank/DDBJ whole genome shotgun (WGS) entry which is preliminary data.</text>
</comment>
<feature type="chain" id="PRO_5031150626" evidence="1">
    <location>
        <begin position="20"/>
        <end position="68"/>
    </location>
</feature>
<reference evidence="2 3" key="1">
    <citation type="submission" date="2020-07" db="EMBL/GenBank/DDBJ databases">
        <title>Vibrio marinisediminis sp. nov., isolated from marine sediment.</title>
        <authorList>
            <person name="Ji X."/>
        </authorList>
    </citation>
    <scope>NUCLEOTIDE SEQUENCE [LARGE SCALE GENOMIC DNA]</scope>
    <source>
        <strain evidence="2 3">404</strain>
    </source>
</reference>
<organism evidence="2 3">
    <name type="scientific">Vibrio marinisediminis</name>
    <dbReference type="NCBI Taxonomy" id="2758441"/>
    <lineage>
        <taxon>Bacteria</taxon>
        <taxon>Pseudomonadati</taxon>
        <taxon>Pseudomonadota</taxon>
        <taxon>Gammaproteobacteria</taxon>
        <taxon>Vibrionales</taxon>
        <taxon>Vibrionaceae</taxon>
        <taxon>Vibrio</taxon>
    </lineage>
</organism>
<keyword evidence="1" id="KW-0732">Signal</keyword>
<dbReference type="AlphaFoldDB" id="A0A7W2FSG6"/>
<evidence type="ECO:0000256" key="1">
    <source>
        <dbReference type="SAM" id="SignalP"/>
    </source>
</evidence>
<dbReference type="Proteomes" id="UP000571701">
    <property type="component" value="Unassembled WGS sequence"/>
</dbReference>
<proteinExistence type="predicted"/>
<gene>
    <name evidence="2" type="ORF">H2O73_13760</name>
</gene>
<dbReference type="EMBL" id="JACFYF010000008">
    <property type="protein sequence ID" value="MBA5763425.1"/>
    <property type="molecule type" value="Genomic_DNA"/>
</dbReference>
<name>A0A7W2FSG6_9VIBR</name>